<dbReference type="NCBIfam" id="NF047560">
    <property type="entry name" value="PSM_export_PmtB"/>
    <property type="match status" value="1"/>
</dbReference>
<proteinExistence type="predicted"/>
<dbReference type="InterPro" id="IPR025699">
    <property type="entry name" value="ABC2_memb-like"/>
</dbReference>
<keyword evidence="1" id="KW-0472">Membrane</keyword>
<keyword evidence="1" id="KW-1133">Transmembrane helix</keyword>
<feature type="transmembrane region" description="Helical" evidence="1">
    <location>
        <begin position="117"/>
        <end position="135"/>
    </location>
</feature>
<keyword evidence="3" id="KW-1185">Reference proteome</keyword>
<feature type="transmembrane region" description="Helical" evidence="1">
    <location>
        <begin position="12"/>
        <end position="32"/>
    </location>
</feature>
<gene>
    <name evidence="2" type="ORF">N9R04_05515</name>
</gene>
<keyword evidence="1" id="KW-0812">Transmembrane</keyword>
<dbReference type="Pfam" id="PF13346">
    <property type="entry name" value="ABC2_membrane_5"/>
    <property type="match status" value="1"/>
</dbReference>
<evidence type="ECO:0000313" key="2">
    <source>
        <dbReference type="EMBL" id="MCU5746177.1"/>
    </source>
</evidence>
<evidence type="ECO:0000313" key="3">
    <source>
        <dbReference type="Proteomes" id="UP001209553"/>
    </source>
</evidence>
<dbReference type="RefSeq" id="WP_262855716.1">
    <property type="nucleotide sequence ID" value="NZ_JAOPKZ010000008.1"/>
</dbReference>
<evidence type="ECO:0000256" key="1">
    <source>
        <dbReference type="SAM" id="Phobius"/>
    </source>
</evidence>
<protein>
    <submittedName>
        <fullName evidence="2">ABC-2 transporter permease</fullName>
    </submittedName>
</protein>
<name>A0ABT2QQE5_9STAP</name>
<feature type="transmembrane region" description="Helical" evidence="1">
    <location>
        <begin position="189"/>
        <end position="210"/>
    </location>
</feature>
<accession>A0ABT2QQE5</accession>
<organism evidence="2 3">
    <name type="scientific">Staphylococcus marylandisciuri</name>
    <dbReference type="NCBI Taxonomy" id="2981529"/>
    <lineage>
        <taxon>Bacteria</taxon>
        <taxon>Bacillati</taxon>
        <taxon>Bacillota</taxon>
        <taxon>Bacilli</taxon>
        <taxon>Bacillales</taxon>
        <taxon>Staphylococcaceae</taxon>
        <taxon>Staphylococcus</taxon>
    </lineage>
</organism>
<comment type="caution">
    <text evidence="2">The sequence shown here is derived from an EMBL/GenBank/DDBJ whole genome shotgun (WGS) entry which is preliminary data.</text>
</comment>
<feature type="transmembrane region" description="Helical" evidence="1">
    <location>
        <begin position="38"/>
        <end position="55"/>
    </location>
</feature>
<dbReference type="EMBL" id="JAOPKZ010000008">
    <property type="protein sequence ID" value="MCU5746177.1"/>
    <property type="molecule type" value="Genomic_DNA"/>
</dbReference>
<feature type="transmembrane region" description="Helical" evidence="1">
    <location>
        <begin position="91"/>
        <end position="111"/>
    </location>
</feature>
<sequence length="224" mass="26222">MKQLILRNIRLRKVTVIMHFVMMLLWPLTLFTIHKDSLPYYFTQVLVTFLTILSVKDSGHMFRVHSKLGKNSYYLQASLPVSKLDHLNANYITMVFFTLIGLIVLGLFKVGDDEYCVVTLLMYSSINLMSLPLAFKRYTEVKRENISYIAYIVTMNIGLNLLILTYALIKMVFLHGIEHYSYDYFINDLYFISIIVFIISLIWSLINYFIQRKKISDEHCQGVG</sequence>
<reference evidence="2 3" key="1">
    <citation type="journal article" date="2023" name="Int. J. Syst. Evol. Microbiol.">
        <title>Streptococcus sciuri sp. nov., Staphylococcus marylandisciuri sp. nov. and Staphylococcus americanisciuri sp. nov., isolated from faeces of eastern grey squirrel (Sciurus carolinensis).</title>
        <authorList>
            <person name="Volokhov D.V."/>
            <person name="Zagorodnyaya T.A."/>
            <person name="Furtak V.A."/>
            <person name="Nattanmai G."/>
            <person name="Randall L."/>
            <person name="Jose S."/>
            <person name="Gao Y."/>
            <person name="Eisenberg T."/>
            <person name="Delmonte P."/>
            <person name="Blom J."/>
            <person name="Mitchell K.K."/>
        </authorList>
    </citation>
    <scope>NUCLEOTIDE SEQUENCE [LARGE SCALE GENOMIC DNA]</scope>
    <source>
        <strain evidence="2 3">SQ8-PEA</strain>
    </source>
</reference>
<dbReference type="Proteomes" id="UP001209553">
    <property type="component" value="Unassembled WGS sequence"/>
</dbReference>
<feature type="transmembrane region" description="Helical" evidence="1">
    <location>
        <begin position="147"/>
        <end position="169"/>
    </location>
</feature>